<dbReference type="SUPFAM" id="SSF53448">
    <property type="entry name" value="Nucleotide-diphospho-sugar transferases"/>
    <property type="match status" value="1"/>
</dbReference>
<keyword evidence="5 6" id="KW-0472">Membrane</keyword>
<name>A0A6J4LI56_9BACT</name>
<organism evidence="7">
    <name type="scientific">uncultured Gemmatimonadaceae bacterium</name>
    <dbReference type="NCBI Taxonomy" id="246130"/>
    <lineage>
        <taxon>Bacteria</taxon>
        <taxon>Pseudomonadati</taxon>
        <taxon>Gemmatimonadota</taxon>
        <taxon>Gemmatimonadia</taxon>
        <taxon>Gemmatimonadales</taxon>
        <taxon>Gemmatimonadaceae</taxon>
        <taxon>environmental samples</taxon>
    </lineage>
</organism>
<feature type="transmembrane region" description="Helical" evidence="6">
    <location>
        <begin position="312"/>
        <end position="331"/>
    </location>
</feature>
<dbReference type="PANTHER" id="PTHR43646:SF2">
    <property type="entry name" value="GLYCOSYLTRANSFERASE 2-LIKE DOMAIN-CONTAINING PROTEIN"/>
    <property type="match status" value="1"/>
</dbReference>
<sequence length="370" mass="39521">MTLAVSAAAAIWLIWFGYPLVIAGLAALRRPSRPAPLALPSVTVVIATRDDPTLVRRRVADALAANYPAERLSVVVGLDAGGSRTGPADLADFGDRVQAEAGDAPGGKAATLNAAVRAATGEVLVFTDAGQTFDPLAVRRLVDALAAPRVGAASGRLEIPPGKDGPTLSERYWRYERWIRRSEARVHSTVGVTGAIYAMPRELWSPLPAGLILDDLFVPMRLVLAGRRIAFVDEARATDTRRFDAQQEFRRKARTLTGVIQLCAWLPGVLVPVRNPVWLQFVFHKLLRLLTPYLLILGAVGVAWAAATTLPAALLGAVVGGGVLLVALLLATPRLGRRLRAAAVQGAALQGATIVAAFNGLRGRWDVWQR</sequence>
<protein>
    <recommendedName>
        <fullName evidence="8">Glycosyltransferase 2-like domain-containing protein</fullName>
    </recommendedName>
</protein>
<evidence type="ECO:0000256" key="5">
    <source>
        <dbReference type="ARBA" id="ARBA00023136"/>
    </source>
</evidence>
<keyword evidence="3" id="KW-0328">Glycosyltransferase</keyword>
<comment type="subcellular location">
    <subcellularLocation>
        <location evidence="1">Cell membrane</location>
    </subcellularLocation>
</comment>
<keyword evidence="6" id="KW-0812">Transmembrane</keyword>
<evidence type="ECO:0000256" key="6">
    <source>
        <dbReference type="SAM" id="Phobius"/>
    </source>
</evidence>
<evidence type="ECO:0000256" key="2">
    <source>
        <dbReference type="ARBA" id="ARBA00022475"/>
    </source>
</evidence>
<proteinExistence type="predicted"/>
<keyword evidence="2" id="KW-1003">Cell membrane</keyword>
<keyword evidence="6" id="KW-1133">Transmembrane helix</keyword>
<dbReference type="GO" id="GO:0016757">
    <property type="term" value="F:glycosyltransferase activity"/>
    <property type="evidence" value="ECO:0007669"/>
    <property type="project" value="UniProtKB-KW"/>
</dbReference>
<keyword evidence="4" id="KW-0808">Transferase</keyword>
<dbReference type="Gene3D" id="3.90.550.10">
    <property type="entry name" value="Spore Coat Polysaccharide Biosynthesis Protein SpsA, Chain A"/>
    <property type="match status" value="1"/>
</dbReference>
<gene>
    <name evidence="7" type="ORF">AVDCRST_MAG40-1918</name>
</gene>
<dbReference type="AlphaFoldDB" id="A0A6J4LI56"/>
<dbReference type="EMBL" id="CADCTX010000593">
    <property type="protein sequence ID" value="CAA9331335.1"/>
    <property type="molecule type" value="Genomic_DNA"/>
</dbReference>
<evidence type="ECO:0000256" key="1">
    <source>
        <dbReference type="ARBA" id="ARBA00004236"/>
    </source>
</evidence>
<evidence type="ECO:0000256" key="4">
    <source>
        <dbReference type="ARBA" id="ARBA00022679"/>
    </source>
</evidence>
<evidence type="ECO:0000256" key="3">
    <source>
        <dbReference type="ARBA" id="ARBA00022676"/>
    </source>
</evidence>
<feature type="transmembrane region" description="Helical" evidence="6">
    <location>
        <begin position="6"/>
        <end position="28"/>
    </location>
</feature>
<evidence type="ECO:0000313" key="7">
    <source>
        <dbReference type="EMBL" id="CAA9331335.1"/>
    </source>
</evidence>
<reference evidence="7" key="1">
    <citation type="submission" date="2020-02" db="EMBL/GenBank/DDBJ databases">
        <authorList>
            <person name="Meier V. D."/>
        </authorList>
    </citation>
    <scope>NUCLEOTIDE SEQUENCE</scope>
    <source>
        <strain evidence="7">AVDCRST_MAG40</strain>
    </source>
</reference>
<feature type="transmembrane region" description="Helical" evidence="6">
    <location>
        <begin position="286"/>
        <end position="306"/>
    </location>
</feature>
<dbReference type="GO" id="GO:0005886">
    <property type="term" value="C:plasma membrane"/>
    <property type="evidence" value="ECO:0007669"/>
    <property type="project" value="UniProtKB-SubCell"/>
</dbReference>
<accession>A0A6J4LI56</accession>
<dbReference type="Pfam" id="PF13641">
    <property type="entry name" value="Glyco_tranf_2_3"/>
    <property type="match status" value="1"/>
</dbReference>
<dbReference type="PANTHER" id="PTHR43646">
    <property type="entry name" value="GLYCOSYLTRANSFERASE"/>
    <property type="match status" value="1"/>
</dbReference>
<evidence type="ECO:0008006" key="8">
    <source>
        <dbReference type="Google" id="ProtNLM"/>
    </source>
</evidence>
<dbReference type="InterPro" id="IPR029044">
    <property type="entry name" value="Nucleotide-diphossugar_trans"/>
</dbReference>